<accession>D8PYK3</accession>
<feature type="non-terminal residue" evidence="2">
    <location>
        <position position="123"/>
    </location>
</feature>
<dbReference type="InParanoid" id="D8PYK3"/>
<feature type="compositionally biased region" description="Basic and acidic residues" evidence="1">
    <location>
        <begin position="35"/>
        <end position="45"/>
    </location>
</feature>
<sequence length="123" mass="13654">MCCTAQTQTSSTPVNVKVATTSDATHNHASAAREPGMRMRVDPPRCDQVSVPPPSPIIRPRSSRSPLIVNMYHHHDQPYLFARIHQSLAPASSPAPAFLLYRPESLADRPHASRRRIPAQKKE</sequence>
<evidence type="ECO:0000256" key="1">
    <source>
        <dbReference type="SAM" id="MobiDB-lite"/>
    </source>
</evidence>
<feature type="region of interest" description="Disordered" evidence="1">
    <location>
        <begin position="103"/>
        <end position="123"/>
    </location>
</feature>
<proteinExistence type="predicted"/>
<dbReference type="HOGENOM" id="CLU_2016527_0_0_1"/>
<gene>
    <name evidence="2" type="ORF">SCHCODRAFT_106409</name>
</gene>
<protein>
    <submittedName>
        <fullName evidence="2">Expressed protein</fullName>
    </submittedName>
</protein>
<feature type="compositionally biased region" description="Polar residues" evidence="1">
    <location>
        <begin position="1"/>
        <end position="28"/>
    </location>
</feature>
<dbReference type="AlphaFoldDB" id="D8PYK3"/>
<reference evidence="2 3" key="1">
    <citation type="journal article" date="2010" name="Nat. Biotechnol.">
        <title>Genome sequence of the model mushroom Schizophyllum commune.</title>
        <authorList>
            <person name="Ohm R.A."/>
            <person name="de Jong J.F."/>
            <person name="Lugones L.G."/>
            <person name="Aerts A."/>
            <person name="Kothe E."/>
            <person name="Stajich J.E."/>
            <person name="de Vries R.P."/>
            <person name="Record E."/>
            <person name="Levasseur A."/>
            <person name="Baker S.E."/>
            <person name="Bartholomew K.A."/>
            <person name="Coutinho P.M."/>
            <person name="Erdmann S."/>
            <person name="Fowler T.J."/>
            <person name="Gathman A.C."/>
            <person name="Lombard V."/>
            <person name="Henrissat B."/>
            <person name="Knabe N."/>
            <person name="Kuees U."/>
            <person name="Lilly W.W."/>
            <person name="Lindquist E."/>
            <person name="Lucas S."/>
            <person name="Magnuson J.K."/>
            <person name="Piumi F."/>
            <person name="Raudaskoski M."/>
            <person name="Salamov A."/>
            <person name="Schmutz J."/>
            <person name="Schwarze F.W.M.R."/>
            <person name="vanKuyk P.A."/>
            <person name="Horton J.S."/>
            <person name="Grigoriev I.V."/>
            <person name="Woesten H.A.B."/>
        </authorList>
    </citation>
    <scope>NUCLEOTIDE SEQUENCE [LARGE SCALE GENOMIC DNA]</scope>
    <source>
        <strain evidence="3">H4-8 / FGSC 9210</strain>
    </source>
</reference>
<evidence type="ECO:0000313" key="2">
    <source>
        <dbReference type="EMBL" id="EFI98705.1"/>
    </source>
</evidence>
<feature type="region of interest" description="Disordered" evidence="1">
    <location>
        <begin position="1"/>
        <end position="62"/>
    </location>
</feature>
<evidence type="ECO:0000313" key="3">
    <source>
        <dbReference type="Proteomes" id="UP000007431"/>
    </source>
</evidence>
<organism evidence="3">
    <name type="scientific">Schizophyllum commune (strain H4-8 / FGSC 9210)</name>
    <name type="common">Split gill fungus</name>
    <dbReference type="NCBI Taxonomy" id="578458"/>
    <lineage>
        <taxon>Eukaryota</taxon>
        <taxon>Fungi</taxon>
        <taxon>Dikarya</taxon>
        <taxon>Basidiomycota</taxon>
        <taxon>Agaricomycotina</taxon>
        <taxon>Agaricomycetes</taxon>
        <taxon>Agaricomycetidae</taxon>
        <taxon>Agaricales</taxon>
        <taxon>Schizophyllaceae</taxon>
        <taxon>Schizophyllum</taxon>
    </lineage>
</organism>
<name>D8PYK3_SCHCM</name>
<dbReference type="Proteomes" id="UP000007431">
    <property type="component" value="Unassembled WGS sequence"/>
</dbReference>
<feature type="compositionally biased region" description="Basic residues" evidence="1">
    <location>
        <begin position="112"/>
        <end position="123"/>
    </location>
</feature>
<dbReference type="EMBL" id="GL377304">
    <property type="protein sequence ID" value="EFI98705.1"/>
    <property type="molecule type" value="Genomic_DNA"/>
</dbReference>
<keyword evidence="3" id="KW-1185">Reference proteome</keyword>